<feature type="domain" description="EAL" evidence="1">
    <location>
        <begin position="414"/>
        <end position="666"/>
    </location>
</feature>
<accession>A0A418WNP7</accession>
<dbReference type="EMBL" id="QYUM01000003">
    <property type="protein sequence ID" value="RJF91609.1"/>
    <property type="molecule type" value="Genomic_DNA"/>
</dbReference>
<dbReference type="Pfam" id="PF00990">
    <property type="entry name" value="GGDEF"/>
    <property type="match status" value="1"/>
</dbReference>
<dbReference type="SUPFAM" id="SSF141868">
    <property type="entry name" value="EAL domain-like"/>
    <property type="match status" value="1"/>
</dbReference>
<evidence type="ECO:0000313" key="4">
    <source>
        <dbReference type="Proteomes" id="UP000286100"/>
    </source>
</evidence>
<evidence type="ECO:0000259" key="1">
    <source>
        <dbReference type="PROSITE" id="PS50883"/>
    </source>
</evidence>
<dbReference type="Proteomes" id="UP000286100">
    <property type="component" value="Unassembled WGS sequence"/>
</dbReference>
<reference evidence="3 4" key="1">
    <citation type="submission" date="2018-09" db="EMBL/GenBank/DDBJ databases">
        <authorList>
            <person name="Zhu H."/>
        </authorList>
    </citation>
    <scope>NUCLEOTIDE SEQUENCE [LARGE SCALE GENOMIC DNA]</scope>
    <source>
        <strain evidence="3 4">K2R01-6</strain>
    </source>
</reference>
<dbReference type="InterPro" id="IPR029787">
    <property type="entry name" value="Nucleotide_cyclase"/>
</dbReference>
<dbReference type="GO" id="GO:0071111">
    <property type="term" value="F:cyclic-guanylate-specific phosphodiesterase activity"/>
    <property type="evidence" value="ECO:0007669"/>
    <property type="project" value="InterPro"/>
</dbReference>
<dbReference type="Gene3D" id="3.20.20.450">
    <property type="entry name" value="EAL domain"/>
    <property type="match status" value="1"/>
</dbReference>
<dbReference type="PROSITE" id="PS50887">
    <property type="entry name" value="GGDEF"/>
    <property type="match status" value="1"/>
</dbReference>
<dbReference type="PROSITE" id="PS50883">
    <property type="entry name" value="EAL"/>
    <property type="match status" value="1"/>
</dbReference>
<keyword evidence="4" id="KW-1185">Reference proteome</keyword>
<dbReference type="SMART" id="SM00267">
    <property type="entry name" value="GGDEF"/>
    <property type="match status" value="1"/>
</dbReference>
<gene>
    <name evidence="3" type="ORF">D3876_14460</name>
</gene>
<dbReference type="InterPro" id="IPR000160">
    <property type="entry name" value="GGDEF_dom"/>
</dbReference>
<dbReference type="InterPro" id="IPR001633">
    <property type="entry name" value="EAL_dom"/>
</dbReference>
<dbReference type="InterPro" id="IPR050706">
    <property type="entry name" value="Cyclic-di-GMP_PDE-like"/>
</dbReference>
<dbReference type="SMART" id="SM00052">
    <property type="entry name" value="EAL"/>
    <property type="match status" value="1"/>
</dbReference>
<name>A0A418WNP7_9SPHN</name>
<comment type="caution">
    <text evidence="3">The sequence shown here is derived from an EMBL/GenBank/DDBJ whole genome shotgun (WGS) entry which is preliminary data.</text>
</comment>
<dbReference type="InterPro" id="IPR011006">
    <property type="entry name" value="CheY-like_superfamily"/>
</dbReference>
<dbReference type="CDD" id="cd01949">
    <property type="entry name" value="GGDEF"/>
    <property type="match status" value="1"/>
</dbReference>
<sequence>MLSFRQRDELAAAAEAAGWRTIAARRAEGVERRFIVSGAAVAVVDARGALDEGLAAVKALADPVEVNAGALLVLLSRNDVAALDTVFAAGATHYLASPFGDAEFAQALRFAERLADRLAGGAQTGERGRLGLDDMLGWHYHPAGGLRIGAPLRERLALPAESPVSLARFYRLLGVEGREAARGAARRLRAGSRATAFAHDMPEPSGERVAHHLHVDLSGVGVSGSIETLDTLGELDERPERGNRDSLTGLRDGVATRRWIEARLKTGGPVTLLLLSISRFDMINAAFGRATGDALLRSVARRIEALAIAAAGRRVFVARMAGAEFAVGLDHEINEEKARFLAEELSRSIARPFISGAQMVPLACRIGMAISGAGEDDATILLRRASAALAEAQATESGAVHVISGADPGDVALHGRLQIDLRRALNHGEVDIVFQPQVSVTTGAIVGVEALARWNHPDLGELGAVTLFAAAERSDYVAQLSEHVQRRAVTIAAAWPEALAELRLSINVTAADIAAPGFRERLLAMVDDSGFPRARLTVEITESGLIRDLGDAAALLADLREAGCRVAIDDFGTGYSSLAYLKALPLDYLKIDKKLAEDITGSTRDRIVVRGVIEMARSLGLAVIAEGVESEEQLALLAREGCNYYQGYLCSEPIDSERLNELIARP</sequence>
<dbReference type="InterPro" id="IPR043128">
    <property type="entry name" value="Rev_trsase/Diguanyl_cyclase"/>
</dbReference>
<dbReference type="InterPro" id="IPR035919">
    <property type="entry name" value="EAL_sf"/>
</dbReference>
<organism evidence="3 4">
    <name type="scientific">Sphingomonas cavernae</name>
    <dbReference type="NCBI Taxonomy" id="2320861"/>
    <lineage>
        <taxon>Bacteria</taxon>
        <taxon>Pseudomonadati</taxon>
        <taxon>Pseudomonadota</taxon>
        <taxon>Alphaproteobacteria</taxon>
        <taxon>Sphingomonadales</taxon>
        <taxon>Sphingomonadaceae</taxon>
        <taxon>Sphingomonas</taxon>
    </lineage>
</organism>
<protein>
    <submittedName>
        <fullName evidence="3">Bifunctional diguanylate cyclase/phosphodiesterase</fullName>
    </submittedName>
</protein>
<dbReference type="PANTHER" id="PTHR33121">
    <property type="entry name" value="CYCLIC DI-GMP PHOSPHODIESTERASE PDEF"/>
    <property type="match status" value="1"/>
</dbReference>
<evidence type="ECO:0000313" key="3">
    <source>
        <dbReference type="EMBL" id="RJF91609.1"/>
    </source>
</evidence>
<dbReference type="NCBIfam" id="TIGR00254">
    <property type="entry name" value="GGDEF"/>
    <property type="match status" value="1"/>
</dbReference>
<dbReference type="Pfam" id="PF00563">
    <property type="entry name" value="EAL"/>
    <property type="match status" value="1"/>
</dbReference>
<dbReference type="SUPFAM" id="SSF52172">
    <property type="entry name" value="CheY-like"/>
    <property type="match status" value="1"/>
</dbReference>
<dbReference type="Gene3D" id="3.30.70.270">
    <property type="match status" value="1"/>
</dbReference>
<dbReference type="CDD" id="cd01948">
    <property type="entry name" value="EAL"/>
    <property type="match status" value="1"/>
</dbReference>
<evidence type="ECO:0000259" key="2">
    <source>
        <dbReference type="PROSITE" id="PS50887"/>
    </source>
</evidence>
<dbReference type="PANTHER" id="PTHR33121:SF79">
    <property type="entry name" value="CYCLIC DI-GMP PHOSPHODIESTERASE PDED-RELATED"/>
    <property type="match status" value="1"/>
</dbReference>
<dbReference type="SUPFAM" id="SSF55073">
    <property type="entry name" value="Nucleotide cyclase"/>
    <property type="match status" value="1"/>
</dbReference>
<dbReference type="AlphaFoldDB" id="A0A418WNP7"/>
<proteinExistence type="predicted"/>
<dbReference type="OrthoDB" id="9814202at2"/>
<feature type="domain" description="GGDEF" evidence="2">
    <location>
        <begin position="268"/>
        <end position="405"/>
    </location>
</feature>